<dbReference type="Pfam" id="PF21799">
    <property type="entry name" value="MurD-like_N"/>
    <property type="match status" value="1"/>
</dbReference>
<comment type="pathway">
    <text evidence="2 7 8">Cell wall biogenesis; peptidoglycan biosynthesis.</text>
</comment>
<dbReference type="Pfam" id="PF02875">
    <property type="entry name" value="Mur_ligase_C"/>
    <property type="match status" value="1"/>
</dbReference>
<dbReference type="GO" id="GO:0005737">
    <property type="term" value="C:cytoplasm"/>
    <property type="evidence" value="ECO:0007669"/>
    <property type="project" value="UniProtKB-SubCell"/>
</dbReference>
<protein>
    <recommendedName>
        <fullName evidence="7 8">UDP-N-acetylmuramoylalanine--D-glutamate ligase</fullName>
        <ecNumber evidence="7 8">6.3.2.9</ecNumber>
    </recommendedName>
    <alternativeName>
        <fullName evidence="7">D-glutamic acid-adding enzyme</fullName>
    </alternativeName>
    <alternativeName>
        <fullName evidence="7">UDP-N-acetylmuramoyl-L-alanyl-D-glutamate synthetase</fullName>
    </alternativeName>
</protein>
<proteinExistence type="inferred from homology"/>
<comment type="function">
    <text evidence="7 8">Cell wall formation. Catalyzes the addition of glutamate to the nucleotide precursor UDP-N-acetylmuramoyl-L-alanine (UMA).</text>
</comment>
<evidence type="ECO:0000259" key="9">
    <source>
        <dbReference type="Pfam" id="PF02875"/>
    </source>
</evidence>
<dbReference type="AlphaFoldDB" id="A0A517SD13"/>
<dbReference type="Proteomes" id="UP000315700">
    <property type="component" value="Chromosome"/>
</dbReference>
<evidence type="ECO:0000256" key="3">
    <source>
        <dbReference type="ARBA" id="ARBA00022490"/>
    </source>
</evidence>
<dbReference type="GO" id="GO:0009252">
    <property type="term" value="P:peptidoglycan biosynthetic process"/>
    <property type="evidence" value="ECO:0007669"/>
    <property type="project" value="UniProtKB-UniRule"/>
</dbReference>
<feature type="domain" description="Mur ligase central" evidence="10">
    <location>
        <begin position="125"/>
        <end position="325"/>
    </location>
</feature>
<dbReference type="Pfam" id="PF08245">
    <property type="entry name" value="Mur_ligase_M"/>
    <property type="match status" value="1"/>
</dbReference>
<dbReference type="InterPro" id="IPR036615">
    <property type="entry name" value="Mur_ligase_C_dom_sf"/>
</dbReference>
<keyword evidence="7 8" id="KW-0133">Cell shape</keyword>
<keyword evidence="6 7" id="KW-0067">ATP-binding</keyword>
<keyword evidence="3 7" id="KW-0963">Cytoplasm</keyword>
<dbReference type="PANTHER" id="PTHR43692:SF1">
    <property type="entry name" value="UDP-N-ACETYLMURAMOYLALANINE--D-GLUTAMATE LIGASE"/>
    <property type="match status" value="1"/>
</dbReference>
<evidence type="ECO:0000313" key="12">
    <source>
        <dbReference type="Proteomes" id="UP000315700"/>
    </source>
</evidence>
<evidence type="ECO:0000256" key="7">
    <source>
        <dbReference type="HAMAP-Rule" id="MF_00639"/>
    </source>
</evidence>
<dbReference type="GO" id="GO:0008764">
    <property type="term" value="F:UDP-N-acetylmuramoylalanine-D-glutamate ligase activity"/>
    <property type="evidence" value="ECO:0007669"/>
    <property type="project" value="UniProtKB-UniRule"/>
</dbReference>
<dbReference type="UniPathway" id="UPA00219"/>
<dbReference type="EMBL" id="CP036271">
    <property type="protein sequence ID" value="QDT54020.1"/>
    <property type="molecule type" value="Genomic_DNA"/>
</dbReference>
<comment type="subcellular location">
    <subcellularLocation>
        <location evidence="1 7 8">Cytoplasm</location>
    </subcellularLocation>
</comment>
<evidence type="ECO:0000313" key="11">
    <source>
        <dbReference type="EMBL" id="QDT54020.1"/>
    </source>
</evidence>
<dbReference type="InterPro" id="IPR004101">
    <property type="entry name" value="Mur_ligase_C"/>
</dbReference>
<keyword evidence="5 7" id="KW-0547">Nucleotide-binding</keyword>
<keyword evidence="7 8" id="KW-0132">Cell division</keyword>
<evidence type="ECO:0000256" key="8">
    <source>
        <dbReference type="RuleBase" id="RU003664"/>
    </source>
</evidence>
<comment type="similarity">
    <text evidence="7">Belongs to the MurCDEF family.</text>
</comment>
<accession>A0A517SD13</accession>
<dbReference type="InterPro" id="IPR005762">
    <property type="entry name" value="MurD"/>
</dbReference>
<keyword evidence="4 7" id="KW-0436">Ligase</keyword>
<evidence type="ECO:0000256" key="5">
    <source>
        <dbReference type="ARBA" id="ARBA00022741"/>
    </source>
</evidence>
<dbReference type="SUPFAM" id="SSF51984">
    <property type="entry name" value="MurCD N-terminal domain"/>
    <property type="match status" value="1"/>
</dbReference>
<dbReference type="RefSeq" id="WP_145029709.1">
    <property type="nucleotide sequence ID" value="NZ_CP036271.1"/>
</dbReference>
<dbReference type="NCBIfam" id="TIGR01087">
    <property type="entry name" value="murD"/>
    <property type="match status" value="1"/>
</dbReference>
<keyword evidence="7 8" id="KW-0961">Cell wall biogenesis/degradation</keyword>
<keyword evidence="12" id="KW-1185">Reference proteome</keyword>
<dbReference type="Gene3D" id="3.40.50.720">
    <property type="entry name" value="NAD(P)-binding Rossmann-like Domain"/>
    <property type="match status" value="1"/>
</dbReference>
<dbReference type="HAMAP" id="MF_00639">
    <property type="entry name" value="MurD"/>
    <property type="match status" value="1"/>
</dbReference>
<name>A0A517SD13_9PLAN</name>
<dbReference type="SUPFAM" id="SSF53244">
    <property type="entry name" value="MurD-like peptide ligases, peptide-binding domain"/>
    <property type="match status" value="1"/>
</dbReference>
<keyword evidence="7 8" id="KW-0573">Peptidoglycan synthesis</keyword>
<dbReference type="SUPFAM" id="SSF53623">
    <property type="entry name" value="MurD-like peptide ligases, catalytic domain"/>
    <property type="match status" value="1"/>
</dbReference>
<evidence type="ECO:0000256" key="6">
    <source>
        <dbReference type="ARBA" id="ARBA00022840"/>
    </source>
</evidence>
<evidence type="ECO:0000256" key="2">
    <source>
        <dbReference type="ARBA" id="ARBA00004752"/>
    </source>
</evidence>
<dbReference type="GO" id="GO:0051301">
    <property type="term" value="P:cell division"/>
    <property type="evidence" value="ECO:0007669"/>
    <property type="project" value="UniProtKB-KW"/>
</dbReference>
<evidence type="ECO:0000256" key="4">
    <source>
        <dbReference type="ARBA" id="ARBA00022598"/>
    </source>
</evidence>
<keyword evidence="7 8" id="KW-0131">Cell cycle</keyword>
<dbReference type="KEGG" id="ccos:Pan44_20470"/>
<dbReference type="Gene3D" id="3.90.190.20">
    <property type="entry name" value="Mur ligase, C-terminal domain"/>
    <property type="match status" value="1"/>
</dbReference>
<dbReference type="FunCoup" id="A0A517SD13">
    <property type="interactions" value="486"/>
</dbReference>
<dbReference type="EC" id="6.3.2.9" evidence="7 8"/>
<dbReference type="InParanoid" id="A0A517SD13"/>
<dbReference type="PANTHER" id="PTHR43692">
    <property type="entry name" value="UDP-N-ACETYLMURAMOYLALANINE--D-GLUTAMATE LIGASE"/>
    <property type="match status" value="1"/>
</dbReference>
<comment type="catalytic activity">
    <reaction evidence="7 8">
        <text>UDP-N-acetyl-alpha-D-muramoyl-L-alanine + D-glutamate + ATP = UDP-N-acetyl-alpha-D-muramoyl-L-alanyl-D-glutamate + ADP + phosphate + H(+)</text>
        <dbReference type="Rhea" id="RHEA:16429"/>
        <dbReference type="ChEBI" id="CHEBI:15378"/>
        <dbReference type="ChEBI" id="CHEBI:29986"/>
        <dbReference type="ChEBI" id="CHEBI:30616"/>
        <dbReference type="ChEBI" id="CHEBI:43474"/>
        <dbReference type="ChEBI" id="CHEBI:83898"/>
        <dbReference type="ChEBI" id="CHEBI:83900"/>
        <dbReference type="ChEBI" id="CHEBI:456216"/>
        <dbReference type="EC" id="6.3.2.9"/>
    </reaction>
</comment>
<organism evidence="11 12">
    <name type="scientific">Caulifigura coniformis</name>
    <dbReference type="NCBI Taxonomy" id="2527983"/>
    <lineage>
        <taxon>Bacteria</taxon>
        <taxon>Pseudomonadati</taxon>
        <taxon>Planctomycetota</taxon>
        <taxon>Planctomycetia</taxon>
        <taxon>Planctomycetales</taxon>
        <taxon>Planctomycetaceae</taxon>
        <taxon>Caulifigura</taxon>
    </lineage>
</organism>
<feature type="domain" description="Mur ligase C-terminal" evidence="9">
    <location>
        <begin position="347"/>
        <end position="468"/>
    </location>
</feature>
<evidence type="ECO:0000256" key="1">
    <source>
        <dbReference type="ARBA" id="ARBA00004496"/>
    </source>
</evidence>
<sequence>MSPPSSPSPRDLRGRRVTVMGLGAFGGGEGVVRFLCERGARVTVTDLKSEVDLAATLARLDGCPIESLHLGGHREEDFRDADLVVVNPAVPRPNRFLEMASAAGVELTSEMNLFIEHNRAAVAAVTGSIGKSTTTALLERMLAAAGMTTRLGGNIGRSLLSEVEEIRPQDLVVLELSSFQLADLDRIRFRPDVAVVTNLRPNHLDWHRDLDDYRCAKQTVLRWQRVDDLAVLNADDADVSRWSTRGAVHWFGTHQVAAELPAEDFAEDDFDVESPLPSDSEPAREGCFVHDMTLVTSRFSIDLRDGFALPGRHHARNAAAACAAAMAMGAGDTAIRAALRDFQGLPHRLQPLGTFHGRRFFDDSKATTPEAAMAALEAFEEPVVLLAGGYDKHVDLGPFSEAIAHKVKSVVLMGQTASELERRIRECLETGKGGRLRRDRINVAADFDSACATAFAESSPGDAVVLSPGCASYGWFNNYVERGEAFAQAVSRWAAG</sequence>
<dbReference type="InterPro" id="IPR036565">
    <property type="entry name" value="Mur-like_cat_sf"/>
</dbReference>
<dbReference type="GO" id="GO:0005524">
    <property type="term" value="F:ATP binding"/>
    <property type="evidence" value="ECO:0007669"/>
    <property type="project" value="UniProtKB-UniRule"/>
</dbReference>
<dbReference type="GO" id="GO:0008360">
    <property type="term" value="P:regulation of cell shape"/>
    <property type="evidence" value="ECO:0007669"/>
    <property type="project" value="UniProtKB-KW"/>
</dbReference>
<dbReference type="Gene3D" id="3.40.1190.10">
    <property type="entry name" value="Mur-like, catalytic domain"/>
    <property type="match status" value="1"/>
</dbReference>
<reference evidence="11 12" key="1">
    <citation type="submission" date="2019-02" db="EMBL/GenBank/DDBJ databases">
        <title>Deep-cultivation of Planctomycetes and their phenomic and genomic characterization uncovers novel biology.</title>
        <authorList>
            <person name="Wiegand S."/>
            <person name="Jogler M."/>
            <person name="Boedeker C."/>
            <person name="Pinto D."/>
            <person name="Vollmers J."/>
            <person name="Rivas-Marin E."/>
            <person name="Kohn T."/>
            <person name="Peeters S.H."/>
            <person name="Heuer A."/>
            <person name="Rast P."/>
            <person name="Oberbeckmann S."/>
            <person name="Bunk B."/>
            <person name="Jeske O."/>
            <person name="Meyerdierks A."/>
            <person name="Storesund J.E."/>
            <person name="Kallscheuer N."/>
            <person name="Luecker S."/>
            <person name="Lage O.M."/>
            <person name="Pohl T."/>
            <person name="Merkel B.J."/>
            <person name="Hornburger P."/>
            <person name="Mueller R.-W."/>
            <person name="Bruemmer F."/>
            <person name="Labrenz M."/>
            <person name="Spormann A.M."/>
            <person name="Op den Camp H."/>
            <person name="Overmann J."/>
            <person name="Amann R."/>
            <person name="Jetten M.S.M."/>
            <person name="Mascher T."/>
            <person name="Medema M.H."/>
            <person name="Devos D.P."/>
            <person name="Kaster A.-K."/>
            <person name="Ovreas L."/>
            <person name="Rohde M."/>
            <person name="Galperin M.Y."/>
            <person name="Jogler C."/>
        </authorList>
    </citation>
    <scope>NUCLEOTIDE SEQUENCE [LARGE SCALE GENOMIC DNA]</scope>
    <source>
        <strain evidence="11 12">Pan44</strain>
    </source>
</reference>
<dbReference type="OrthoDB" id="9809796at2"/>
<evidence type="ECO:0000259" key="10">
    <source>
        <dbReference type="Pfam" id="PF08245"/>
    </source>
</evidence>
<feature type="binding site" evidence="7">
    <location>
        <begin position="127"/>
        <end position="133"/>
    </location>
    <ligand>
        <name>ATP</name>
        <dbReference type="ChEBI" id="CHEBI:30616"/>
    </ligand>
</feature>
<dbReference type="GO" id="GO:0071555">
    <property type="term" value="P:cell wall organization"/>
    <property type="evidence" value="ECO:0007669"/>
    <property type="project" value="UniProtKB-KW"/>
</dbReference>
<dbReference type="InterPro" id="IPR013221">
    <property type="entry name" value="Mur_ligase_cen"/>
</dbReference>
<gene>
    <name evidence="7 11" type="primary">murD</name>
    <name evidence="11" type="ORF">Pan44_20470</name>
</gene>